<dbReference type="Proteomes" id="UP001485043">
    <property type="component" value="Unassembled WGS sequence"/>
</dbReference>
<feature type="transmembrane region" description="Helical" evidence="7">
    <location>
        <begin position="380"/>
        <end position="398"/>
    </location>
</feature>
<proteinExistence type="inferred from homology"/>
<feature type="region of interest" description="Disordered" evidence="6">
    <location>
        <begin position="27"/>
        <end position="61"/>
    </location>
</feature>
<dbReference type="NCBIfam" id="TIGR02235">
    <property type="entry name" value="menA_cyano-plnt"/>
    <property type="match status" value="1"/>
</dbReference>
<protein>
    <recommendedName>
        <fullName evidence="10">1,4-dihydroxy-2-naphthoate octaprenyltransferase</fullName>
    </recommendedName>
</protein>
<reference evidence="8 9" key="1">
    <citation type="journal article" date="2024" name="Nat. Commun.">
        <title>Phylogenomics reveals the evolutionary origins of lichenization in chlorophyte algae.</title>
        <authorList>
            <person name="Puginier C."/>
            <person name="Libourel C."/>
            <person name="Otte J."/>
            <person name="Skaloud P."/>
            <person name="Haon M."/>
            <person name="Grisel S."/>
            <person name="Petersen M."/>
            <person name="Berrin J.G."/>
            <person name="Delaux P.M."/>
            <person name="Dal Grande F."/>
            <person name="Keller J."/>
        </authorList>
    </citation>
    <scope>NUCLEOTIDE SEQUENCE [LARGE SCALE GENOMIC DNA]</scope>
    <source>
        <strain evidence="8 9">SAG 2523</strain>
    </source>
</reference>
<feature type="transmembrane region" description="Helical" evidence="7">
    <location>
        <begin position="268"/>
        <end position="289"/>
    </location>
</feature>
<evidence type="ECO:0000256" key="6">
    <source>
        <dbReference type="SAM" id="MobiDB-lite"/>
    </source>
</evidence>
<keyword evidence="9" id="KW-1185">Reference proteome</keyword>
<gene>
    <name evidence="8" type="ORF">WJX84_001576</name>
</gene>
<evidence type="ECO:0000313" key="9">
    <source>
        <dbReference type="Proteomes" id="UP001485043"/>
    </source>
</evidence>
<feature type="transmembrane region" description="Helical" evidence="7">
    <location>
        <begin position="136"/>
        <end position="154"/>
    </location>
</feature>
<accession>A0AAW1ST69</accession>
<dbReference type="EMBL" id="JALJOV010000914">
    <property type="protein sequence ID" value="KAK9858805.1"/>
    <property type="molecule type" value="Genomic_DNA"/>
</dbReference>
<evidence type="ECO:0000256" key="5">
    <source>
        <dbReference type="ARBA" id="ARBA00023136"/>
    </source>
</evidence>
<keyword evidence="5 7" id="KW-0472">Membrane</keyword>
<evidence type="ECO:0008006" key="10">
    <source>
        <dbReference type="Google" id="ProtNLM"/>
    </source>
</evidence>
<dbReference type="Pfam" id="PF01040">
    <property type="entry name" value="UbiA"/>
    <property type="match status" value="1"/>
</dbReference>
<dbReference type="PANTHER" id="PTHR13929">
    <property type="entry name" value="1,4-DIHYDROXY-2-NAPHTHOATE OCTAPRENYLTRANSFERASE"/>
    <property type="match status" value="1"/>
</dbReference>
<evidence type="ECO:0000256" key="7">
    <source>
        <dbReference type="SAM" id="Phobius"/>
    </source>
</evidence>
<dbReference type="GO" id="GO:0009234">
    <property type="term" value="P:menaquinone biosynthetic process"/>
    <property type="evidence" value="ECO:0007669"/>
    <property type="project" value="TreeGrafter"/>
</dbReference>
<keyword evidence="4 7" id="KW-1133">Transmembrane helix</keyword>
<keyword evidence="2" id="KW-0808">Transferase</keyword>
<comment type="subcellular location">
    <subcellularLocation>
        <location evidence="1">Membrane</location>
        <topology evidence="1">Multi-pass membrane protein</topology>
    </subcellularLocation>
</comment>
<dbReference type="InterPro" id="IPR000537">
    <property type="entry name" value="UbiA_prenyltransferase"/>
</dbReference>
<evidence type="ECO:0000256" key="3">
    <source>
        <dbReference type="ARBA" id="ARBA00022692"/>
    </source>
</evidence>
<dbReference type="AlphaFoldDB" id="A0AAW1ST69"/>
<feature type="transmembrane region" description="Helical" evidence="7">
    <location>
        <begin position="182"/>
        <end position="203"/>
    </location>
</feature>
<keyword evidence="3 7" id="KW-0812">Transmembrane</keyword>
<dbReference type="InterPro" id="IPR026046">
    <property type="entry name" value="UBIAD1"/>
</dbReference>
<name>A0AAW1ST69_9CHLO</name>
<feature type="transmembrane region" description="Helical" evidence="7">
    <location>
        <begin position="109"/>
        <end position="130"/>
    </location>
</feature>
<comment type="caution">
    <text evidence="8">The sequence shown here is derived from an EMBL/GenBank/DDBJ whole genome shotgun (WGS) entry which is preliminary data.</text>
</comment>
<dbReference type="HAMAP" id="MF_01938">
    <property type="entry name" value="MenA_2"/>
    <property type="match status" value="1"/>
</dbReference>
<evidence type="ECO:0000313" key="8">
    <source>
        <dbReference type="EMBL" id="KAK9858805.1"/>
    </source>
</evidence>
<dbReference type="GO" id="GO:0042372">
    <property type="term" value="P:phylloquinone biosynthetic process"/>
    <property type="evidence" value="ECO:0007669"/>
    <property type="project" value="InterPro"/>
</dbReference>
<dbReference type="GO" id="GO:0016020">
    <property type="term" value="C:membrane"/>
    <property type="evidence" value="ECO:0007669"/>
    <property type="project" value="UniProtKB-SubCell"/>
</dbReference>
<evidence type="ECO:0000256" key="2">
    <source>
        <dbReference type="ARBA" id="ARBA00022679"/>
    </source>
</evidence>
<organism evidence="8 9">
    <name type="scientific">Apatococcus fuscideae</name>
    <dbReference type="NCBI Taxonomy" id="2026836"/>
    <lineage>
        <taxon>Eukaryota</taxon>
        <taxon>Viridiplantae</taxon>
        <taxon>Chlorophyta</taxon>
        <taxon>core chlorophytes</taxon>
        <taxon>Trebouxiophyceae</taxon>
        <taxon>Chlorellales</taxon>
        <taxon>Chlorellaceae</taxon>
        <taxon>Apatococcus</taxon>
    </lineage>
</organism>
<sequence>MRVGICAERSYHTCSLSAIRPARPRKAVCKRASGPSNADGTDRAESTDLPKSNPEDLSATTIDGGETLTETASLGGAGVLAVPLSGVVLPEGLDIQEQRKRLWFAAVKPPMYTVALIPILVGTALAFATSGHFTASHFWTVIFASINIIAWLNVSNDVFDHDKDTDKGKAESVVNLTGNRTACFWASFVFFVIGIGTFFQLTSAAADDRIVKLLSTAIAMGYIYQGPPFRLSYKGLGEPLCFLAFGPLATTAFYLAQYYRSIGSLAAITQPVILAAVAVGITTSVILFCSHFHQIEGDRAAGKISPLVRLGAARGLKVLRAACFSVYGLLALGIGTGTLPWTSALVLLSLPMLKVFLQFAQETHLVPAQVWPLKRYAIKWHTLFGLTLALGLAAPRWLGLSI</sequence>
<evidence type="ECO:0000256" key="1">
    <source>
        <dbReference type="ARBA" id="ARBA00004141"/>
    </source>
</evidence>
<dbReference type="InterPro" id="IPR011937">
    <property type="entry name" value="DHNA_phytyltransferase_MenA"/>
</dbReference>
<dbReference type="GO" id="GO:0004659">
    <property type="term" value="F:prenyltransferase activity"/>
    <property type="evidence" value="ECO:0007669"/>
    <property type="project" value="InterPro"/>
</dbReference>
<dbReference type="PANTHER" id="PTHR13929:SF0">
    <property type="entry name" value="UBIA PRENYLTRANSFERASE DOMAIN-CONTAINING PROTEIN 1"/>
    <property type="match status" value="1"/>
</dbReference>
<evidence type="ECO:0000256" key="4">
    <source>
        <dbReference type="ARBA" id="ARBA00022989"/>
    </source>
</evidence>
<dbReference type="CDD" id="cd13962">
    <property type="entry name" value="PT_UbiA_UBIAD1"/>
    <property type="match status" value="1"/>
</dbReference>